<name>A0ABT2MUS0_9CYAN</name>
<organism evidence="5 6">
    <name type="scientific">Laspinema palackyanum D2a</name>
    <dbReference type="NCBI Taxonomy" id="2953684"/>
    <lineage>
        <taxon>Bacteria</taxon>
        <taxon>Bacillati</taxon>
        <taxon>Cyanobacteriota</taxon>
        <taxon>Cyanophyceae</taxon>
        <taxon>Oscillatoriophycideae</taxon>
        <taxon>Oscillatoriales</taxon>
        <taxon>Laspinemataceae</taxon>
        <taxon>Laspinema</taxon>
        <taxon>Laspinema palackyanum</taxon>
    </lineage>
</organism>
<feature type="repeat" description="WD" evidence="3">
    <location>
        <begin position="1294"/>
        <end position="1335"/>
    </location>
</feature>
<evidence type="ECO:0000313" key="6">
    <source>
        <dbReference type="Proteomes" id="UP001525890"/>
    </source>
</evidence>
<dbReference type="InterPro" id="IPR019775">
    <property type="entry name" value="WD40_repeat_CS"/>
</dbReference>
<dbReference type="SUPFAM" id="SSF141571">
    <property type="entry name" value="Pentapeptide repeat-like"/>
    <property type="match status" value="1"/>
</dbReference>
<dbReference type="SMART" id="SM00320">
    <property type="entry name" value="WD40"/>
    <property type="match status" value="13"/>
</dbReference>
<dbReference type="Pfam" id="PF22736">
    <property type="entry name" value="NNH5"/>
    <property type="match status" value="1"/>
</dbReference>
<feature type="repeat" description="WD" evidence="3">
    <location>
        <begin position="1084"/>
        <end position="1125"/>
    </location>
</feature>
<keyword evidence="2" id="KW-0677">Repeat</keyword>
<dbReference type="PROSITE" id="PS00678">
    <property type="entry name" value="WD_REPEATS_1"/>
    <property type="match status" value="9"/>
</dbReference>
<feature type="repeat" description="WD" evidence="3">
    <location>
        <begin position="1126"/>
        <end position="1167"/>
    </location>
</feature>
<feature type="repeat" description="WD" evidence="3">
    <location>
        <begin position="958"/>
        <end position="999"/>
    </location>
</feature>
<evidence type="ECO:0000256" key="3">
    <source>
        <dbReference type="PROSITE-ProRule" id="PRU00221"/>
    </source>
</evidence>
<dbReference type="InterPro" id="IPR011047">
    <property type="entry name" value="Quinoprotein_ADH-like_sf"/>
</dbReference>
<dbReference type="Pfam" id="PF22722">
    <property type="entry name" value="NA-iREase1"/>
    <property type="match status" value="1"/>
</dbReference>
<feature type="repeat" description="WD" evidence="3">
    <location>
        <begin position="1042"/>
        <end position="1083"/>
    </location>
</feature>
<dbReference type="PROSITE" id="PS50837">
    <property type="entry name" value="NACHT"/>
    <property type="match status" value="1"/>
</dbReference>
<dbReference type="Pfam" id="PF05729">
    <property type="entry name" value="NACHT"/>
    <property type="match status" value="1"/>
</dbReference>
<dbReference type="InterPro" id="IPR050349">
    <property type="entry name" value="WD_LIS1/nudF_dynein_reg"/>
</dbReference>
<sequence>MVGIDEIVRAILAIARVATPVIINTARRNELVIKLLKKFQIDADHPPADFTGVYRYALVEYGIQNLDNFDVEQLQLVLELFRQTEIYHGFRKAFDRNDPYTLLTEAESYIDGFALGDKIRESHIDYQRELAKFSSIFMEIANRTRTPAEVLEFRKIEDLRYNTNQILERLENLNALEDLRQEIAKLTASEPDPILPAAPQTPRFRSEFARQLRNWLEALYDFESYEVQTPTYFEWIINIRARRGFDRIVVRGIEGEVTISDVNHLRESVEVQKADEGWLVAPRRISQAAVDIVENDDILFCYTFDELIDEVADFSRYIDWLEAEVMQRDIERLYVPLACTKEELDPITHQRIAKSRYDERNGWIDRYINRWVDDPAKEHISILGEFGTGKTWFALHYAWETVKKYRAAKEEGLPRPRLPLVIPLRDYAKAVSVESLFSEFFFRQHEIGLPGYSAFEQLNRMGKLLLIFDGFDEMAAKVDRQQMINNFWELAKVVVPGSKVILTCRTEHFPEAQEGRALLNAELKASTANLIGATPQFEVLEIEKLNSTQIRDVISKRATAATVEKVMRNAKLLDLAKRPVMIELILEALPEIESGKPIDLSRIYFYAVRRKMERDIKTERTFTSMADKLYFLCELSWEMLSSDRMSLNFREFPNRLRRLFSTVVQQQKDLDHWHYDMMAQTMLIRNAEGDYTPAHRSLLEFFVAYKFAVELGILAPDFAEFADLKQFPPASELGQTFGKAPLTQAVLELLLPTVDPGETTKTRLLQLVQSTQGQCENEAGYLGGNAVTLLLKLDPNALDNSDLRDTVILGADFTSANLRNVNLAEANLKHCTFTTVFGTVLSAAFSPDGEWFATGDANGEIYLWQVEGKPLVLCQGHSSAVWSVAVTPDGKTLVSGSDDGTVKTWDVRTGNCLQTLQGHSHFVRAVAVTPDGKTIISGSNDRTLKLWNLETGNCHTTLYGHGSIIWSVAVTPDGETIASGSADQTVKLWDVETGVCRKTLEGHTEWVLSVAITPDGITLASGSAGGTVKLWDLTTGNCHTTLEEQSSSVWSLAVAADNRTLIGGSADGTVKVWDITTGDCVHRLPEHNSRVGTVAIAPDGRTLVSGSDDETVKLWDVVRGECLTTLQGYASAVWSLALAPDGNTLASGSADRSVKLWDLTTGECLSTWQGHPSKVLSVAIPSTGDHLISISDDGTLHRWDIQTGENLTNPGKPPSFGEVMALSPDGQTLACGSADSTVKLWDLQTEQGMNPLPGHTSRVVSLSFSSDSTILVSGTGDGTMNLWDFRTGKCLKTLQGQGNSIWAVAVSPDGKTLASGREDGTVNLWDVETGDCLKTLDGHGSAVLSLVFHPDGKTLVSGSYDETIKVWELESGDCLQAIVNKPYAGMNITGARGLTEAQKATLKALGAIEQNLNG</sequence>
<protein>
    <submittedName>
        <fullName evidence="5">NACHT domain-containing protein</fullName>
    </submittedName>
</protein>
<dbReference type="InterPro" id="IPR015943">
    <property type="entry name" value="WD40/YVTN_repeat-like_dom_sf"/>
</dbReference>
<dbReference type="Pfam" id="PF00805">
    <property type="entry name" value="Pentapeptide"/>
    <property type="match status" value="1"/>
</dbReference>
<dbReference type="PANTHER" id="PTHR44129">
    <property type="entry name" value="WD REPEAT-CONTAINING PROTEIN POP1"/>
    <property type="match status" value="1"/>
</dbReference>
<dbReference type="InterPro" id="IPR001646">
    <property type="entry name" value="5peptide_repeat"/>
</dbReference>
<dbReference type="InterPro" id="IPR036322">
    <property type="entry name" value="WD40_repeat_dom_sf"/>
</dbReference>
<dbReference type="Pfam" id="PF00400">
    <property type="entry name" value="WD40"/>
    <property type="match status" value="13"/>
</dbReference>
<evidence type="ECO:0000256" key="2">
    <source>
        <dbReference type="ARBA" id="ARBA00022737"/>
    </source>
</evidence>
<feature type="repeat" description="WD" evidence="3">
    <location>
        <begin position="840"/>
        <end position="867"/>
    </location>
</feature>
<feature type="repeat" description="WD" evidence="3">
    <location>
        <begin position="916"/>
        <end position="957"/>
    </location>
</feature>
<feature type="repeat" description="WD" evidence="3">
    <location>
        <begin position="1000"/>
        <end position="1041"/>
    </location>
</feature>
<dbReference type="InterPro" id="IPR007111">
    <property type="entry name" value="NACHT_NTPase"/>
</dbReference>
<dbReference type="RefSeq" id="WP_368008013.1">
    <property type="nucleotide sequence ID" value="NZ_JAMXFF010000032.1"/>
</dbReference>
<dbReference type="PROSITE" id="PS50082">
    <property type="entry name" value="WD_REPEATS_2"/>
    <property type="match status" value="13"/>
</dbReference>
<dbReference type="Proteomes" id="UP001525890">
    <property type="component" value="Unassembled WGS sequence"/>
</dbReference>
<evidence type="ECO:0000259" key="4">
    <source>
        <dbReference type="PROSITE" id="PS50837"/>
    </source>
</evidence>
<reference evidence="5 6" key="1">
    <citation type="journal article" date="2022" name="Front. Microbiol.">
        <title>High genomic differentiation and limited gene flow indicate recent cryptic speciation within the genus Laspinema (cyanobacteria).</title>
        <authorList>
            <person name="Stanojkovic A."/>
            <person name="Skoupy S."/>
            <person name="Skaloud P."/>
            <person name="Dvorak P."/>
        </authorList>
    </citation>
    <scope>NUCLEOTIDE SEQUENCE [LARGE SCALE GENOMIC DNA]</scope>
    <source>
        <strain evidence="5 6">D2a</strain>
    </source>
</reference>
<dbReference type="InterPro" id="IPR054610">
    <property type="entry name" value="NNH"/>
</dbReference>
<feature type="repeat" description="WD" evidence="3">
    <location>
        <begin position="1220"/>
        <end position="1251"/>
    </location>
</feature>
<feature type="domain" description="NACHT" evidence="4">
    <location>
        <begin position="378"/>
        <end position="506"/>
    </location>
</feature>
<dbReference type="InterPro" id="IPR020472">
    <property type="entry name" value="WD40_PAC1"/>
</dbReference>
<feature type="repeat" description="WD" evidence="3">
    <location>
        <begin position="1336"/>
        <end position="1377"/>
    </location>
</feature>
<dbReference type="CDD" id="cd00200">
    <property type="entry name" value="WD40"/>
    <property type="match status" value="2"/>
</dbReference>
<dbReference type="SUPFAM" id="SSF50998">
    <property type="entry name" value="Quinoprotein alcohol dehydrogenase-like"/>
    <property type="match status" value="1"/>
</dbReference>
<dbReference type="Gene3D" id="3.40.50.300">
    <property type="entry name" value="P-loop containing nucleotide triphosphate hydrolases"/>
    <property type="match status" value="1"/>
</dbReference>
<proteinExistence type="predicted"/>
<evidence type="ECO:0000256" key="1">
    <source>
        <dbReference type="ARBA" id="ARBA00022574"/>
    </source>
</evidence>
<dbReference type="PROSITE" id="PS50294">
    <property type="entry name" value="WD_REPEATS_REGION"/>
    <property type="match status" value="11"/>
</dbReference>
<feature type="repeat" description="WD" evidence="3">
    <location>
        <begin position="1168"/>
        <end position="1209"/>
    </location>
</feature>
<accession>A0ABT2MUS0</accession>
<dbReference type="InterPro" id="IPR027417">
    <property type="entry name" value="P-loop_NTPase"/>
</dbReference>
<dbReference type="EMBL" id="JAMXFF010000032">
    <property type="protein sequence ID" value="MCT7968502.1"/>
    <property type="molecule type" value="Genomic_DNA"/>
</dbReference>
<evidence type="ECO:0000313" key="5">
    <source>
        <dbReference type="EMBL" id="MCT7968502.1"/>
    </source>
</evidence>
<feature type="repeat" description="WD" evidence="3">
    <location>
        <begin position="874"/>
        <end position="915"/>
    </location>
</feature>
<dbReference type="Gene3D" id="2.130.10.10">
    <property type="entry name" value="YVTN repeat-like/Quinoprotein amine dehydrogenase"/>
    <property type="match status" value="5"/>
</dbReference>
<dbReference type="PRINTS" id="PR00320">
    <property type="entry name" value="GPROTEINBRPT"/>
</dbReference>
<dbReference type="SUPFAM" id="SSF52540">
    <property type="entry name" value="P-loop containing nucleoside triphosphate hydrolases"/>
    <property type="match status" value="1"/>
</dbReference>
<keyword evidence="1 3" id="KW-0853">WD repeat</keyword>
<feature type="repeat" description="WD" evidence="3">
    <location>
        <begin position="1252"/>
        <end position="1293"/>
    </location>
</feature>
<dbReference type="InterPro" id="IPR054557">
    <property type="entry name" value="NA-iREase1_dom"/>
</dbReference>
<dbReference type="SUPFAM" id="SSF50978">
    <property type="entry name" value="WD40 repeat-like"/>
    <property type="match status" value="1"/>
</dbReference>
<gene>
    <name evidence="5" type="ORF">NG799_19525</name>
</gene>
<dbReference type="InterPro" id="IPR001680">
    <property type="entry name" value="WD40_rpt"/>
</dbReference>
<comment type="caution">
    <text evidence="5">The sequence shown here is derived from an EMBL/GenBank/DDBJ whole genome shotgun (WGS) entry which is preliminary data.</text>
</comment>
<keyword evidence="6" id="KW-1185">Reference proteome</keyword>